<dbReference type="InterPro" id="IPR045584">
    <property type="entry name" value="Pilin-like"/>
</dbReference>
<sequence length="244" mass="25378">MNTDHLRPQFPGHGLQNGFTLAELAIVLLIVALLAGAMLVPLTAQIDQRNASEVRRNLSEIREALFGFAASHPANDGRPYLPCPDTDNDGMENRSGVACTAQEGNVPWATLGVGESDAWNNRFRYRVDAAFSHSDVGFALATTSNLRVCSVAGCVAGSILASSVPAVFLSHGKNGAGATNSSGGANPAPGTSRTDELANTDANNDFVSHALTAAGSASGEFDDEVAWLPASILFGRMIAAGRLP</sequence>
<dbReference type="Proteomes" id="UP000807785">
    <property type="component" value="Unassembled WGS sequence"/>
</dbReference>
<feature type="transmembrane region" description="Helical" evidence="2">
    <location>
        <begin position="20"/>
        <end position="40"/>
    </location>
</feature>
<evidence type="ECO:0000256" key="2">
    <source>
        <dbReference type="SAM" id="Phobius"/>
    </source>
</evidence>
<reference evidence="3" key="1">
    <citation type="submission" date="2020-10" db="EMBL/GenBank/DDBJ databases">
        <title>Connecting structure to function with the recovery of over 1000 high-quality activated sludge metagenome-assembled genomes encoding full-length rRNA genes using long-read sequencing.</title>
        <authorList>
            <person name="Singleton C.M."/>
            <person name="Petriglieri F."/>
            <person name="Kristensen J.M."/>
            <person name="Kirkegaard R.H."/>
            <person name="Michaelsen T.Y."/>
            <person name="Andersen M.H."/>
            <person name="Karst S.M."/>
            <person name="Dueholm M.S."/>
            <person name="Nielsen P.H."/>
            <person name="Albertsen M."/>
        </authorList>
    </citation>
    <scope>NUCLEOTIDE SEQUENCE</scope>
    <source>
        <strain evidence="3">Bjer_18-Q3-R1-45_BAT3C.347</strain>
    </source>
</reference>
<dbReference type="NCBIfam" id="TIGR02532">
    <property type="entry name" value="IV_pilin_GFxxxE"/>
    <property type="match status" value="1"/>
</dbReference>
<keyword evidence="2" id="KW-0472">Membrane</keyword>
<dbReference type="InterPro" id="IPR012902">
    <property type="entry name" value="N_methyl_site"/>
</dbReference>
<proteinExistence type="predicted"/>
<evidence type="ECO:0000313" key="4">
    <source>
        <dbReference type="Proteomes" id="UP000807785"/>
    </source>
</evidence>
<evidence type="ECO:0000256" key="1">
    <source>
        <dbReference type="SAM" id="MobiDB-lite"/>
    </source>
</evidence>
<accession>A0A9D7E712</accession>
<evidence type="ECO:0000313" key="3">
    <source>
        <dbReference type="EMBL" id="MBK6975184.1"/>
    </source>
</evidence>
<dbReference type="Gene3D" id="3.30.700.10">
    <property type="entry name" value="Glycoprotein, Type 4 Pilin"/>
    <property type="match status" value="1"/>
</dbReference>
<name>A0A9D7E712_9PROT</name>
<gene>
    <name evidence="3" type="ORF">IPH26_20335</name>
</gene>
<dbReference type="EMBL" id="JADJEV010000005">
    <property type="protein sequence ID" value="MBK6975184.1"/>
    <property type="molecule type" value="Genomic_DNA"/>
</dbReference>
<dbReference type="AlphaFoldDB" id="A0A9D7E712"/>
<keyword evidence="2" id="KW-0812">Transmembrane</keyword>
<feature type="compositionally biased region" description="Low complexity" evidence="1">
    <location>
        <begin position="177"/>
        <end position="186"/>
    </location>
</feature>
<comment type="caution">
    <text evidence="3">The sequence shown here is derived from an EMBL/GenBank/DDBJ whole genome shotgun (WGS) entry which is preliminary data.</text>
</comment>
<organism evidence="3 4">
    <name type="scientific">Candidatus Methylophosphatis roskildensis</name>
    <dbReference type="NCBI Taxonomy" id="2899263"/>
    <lineage>
        <taxon>Bacteria</taxon>
        <taxon>Pseudomonadati</taxon>
        <taxon>Pseudomonadota</taxon>
        <taxon>Betaproteobacteria</taxon>
        <taxon>Nitrosomonadales</taxon>
        <taxon>Sterolibacteriaceae</taxon>
        <taxon>Candidatus Methylophosphatis</taxon>
    </lineage>
</organism>
<feature type="region of interest" description="Disordered" evidence="1">
    <location>
        <begin position="177"/>
        <end position="198"/>
    </location>
</feature>
<protein>
    <submittedName>
        <fullName evidence="3">Type II secretion system protein</fullName>
    </submittedName>
</protein>
<dbReference type="SUPFAM" id="SSF54523">
    <property type="entry name" value="Pili subunits"/>
    <property type="match status" value="1"/>
</dbReference>
<keyword evidence="2" id="KW-1133">Transmembrane helix</keyword>